<dbReference type="EMBL" id="CM042015">
    <property type="protein sequence ID" value="KAI3709901.1"/>
    <property type="molecule type" value="Genomic_DNA"/>
</dbReference>
<proteinExistence type="predicted"/>
<evidence type="ECO:0000313" key="2">
    <source>
        <dbReference type="Proteomes" id="UP001055811"/>
    </source>
</evidence>
<comment type="caution">
    <text evidence="1">The sequence shown here is derived from an EMBL/GenBank/DDBJ whole genome shotgun (WGS) entry which is preliminary data.</text>
</comment>
<protein>
    <submittedName>
        <fullName evidence="1">Uncharacterized protein</fullName>
    </submittedName>
</protein>
<gene>
    <name evidence="1" type="ORF">L2E82_39669</name>
</gene>
<sequence length="518" mass="59596">MFGIIEFNIDTGEKKDKISWKYEGVEKTFLEACLHEVTANGREGSSLKSLSWKNVAEKLKNEHNFIVDQKQMKNHYDYLKSKFSAFLKLKNKTGNYYNPSTNMFNLTKEEWELESKSNKNIESLRRTPLPFPDLCTQLFEGATSTGADSWGPSSTLPRPSQDLTQYSLNDFDDIDCTQKESVGVGEESSGQSKKRKRRETSKSKETSNSRLLEIGEDISKVAKIFVDKYASSDLGACMEKLEKLGWGKFDPRYTTAILLFGESAEKRAVWLTIDPHICETWVKGAGAHYGYIDYGFGGGGNYVFPFGHNERFRMIKRRFQHSTQTVHKCFHEVLNAMMLFATEVIVPTYSNATVHVSDRHRRLIENFPGAIDKYYLCDAAYTNTRGFMAPYRNTRYWLADYHRRRATTKEEKFNHAHTQLRNVIERSYGILKQRFPILKQMAPFPFLVQRDIVIDCFTVYNFIRKYDAHDELFMASGENIDQGQGEEGDGQHVLDMECGSQANERVDSKQSVAHSPYQ</sequence>
<name>A0ACB9AK76_CICIN</name>
<evidence type="ECO:0000313" key="1">
    <source>
        <dbReference type="EMBL" id="KAI3709901.1"/>
    </source>
</evidence>
<reference evidence="1 2" key="2">
    <citation type="journal article" date="2022" name="Mol. Ecol. Resour.">
        <title>The genomes of chicory, endive, great burdock and yacon provide insights into Asteraceae paleo-polyploidization history and plant inulin production.</title>
        <authorList>
            <person name="Fan W."/>
            <person name="Wang S."/>
            <person name="Wang H."/>
            <person name="Wang A."/>
            <person name="Jiang F."/>
            <person name="Liu H."/>
            <person name="Zhao H."/>
            <person name="Xu D."/>
            <person name="Zhang Y."/>
        </authorList>
    </citation>
    <scope>NUCLEOTIDE SEQUENCE [LARGE SCALE GENOMIC DNA]</scope>
    <source>
        <strain evidence="2">cv. Punajuju</strain>
        <tissue evidence="1">Leaves</tissue>
    </source>
</reference>
<dbReference type="Proteomes" id="UP001055811">
    <property type="component" value="Linkage Group LG07"/>
</dbReference>
<keyword evidence="2" id="KW-1185">Reference proteome</keyword>
<organism evidence="1 2">
    <name type="scientific">Cichorium intybus</name>
    <name type="common">Chicory</name>
    <dbReference type="NCBI Taxonomy" id="13427"/>
    <lineage>
        <taxon>Eukaryota</taxon>
        <taxon>Viridiplantae</taxon>
        <taxon>Streptophyta</taxon>
        <taxon>Embryophyta</taxon>
        <taxon>Tracheophyta</taxon>
        <taxon>Spermatophyta</taxon>
        <taxon>Magnoliopsida</taxon>
        <taxon>eudicotyledons</taxon>
        <taxon>Gunneridae</taxon>
        <taxon>Pentapetalae</taxon>
        <taxon>asterids</taxon>
        <taxon>campanulids</taxon>
        <taxon>Asterales</taxon>
        <taxon>Asteraceae</taxon>
        <taxon>Cichorioideae</taxon>
        <taxon>Cichorieae</taxon>
        <taxon>Cichoriinae</taxon>
        <taxon>Cichorium</taxon>
    </lineage>
</organism>
<reference evidence="2" key="1">
    <citation type="journal article" date="2022" name="Mol. Ecol. Resour.">
        <title>The genomes of chicory, endive, great burdock and yacon provide insights into Asteraceae palaeo-polyploidization history and plant inulin production.</title>
        <authorList>
            <person name="Fan W."/>
            <person name="Wang S."/>
            <person name="Wang H."/>
            <person name="Wang A."/>
            <person name="Jiang F."/>
            <person name="Liu H."/>
            <person name="Zhao H."/>
            <person name="Xu D."/>
            <person name="Zhang Y."/>
        </authorList>
    </citation>
    <scope>NUCLEOTIDE SEQUENCE [LARGE SCALE GENOMIC DNA]</scope>
    <source>
        <strain evidence="2">cv. Punajuju</strain>
    </source>
</reference>
<accession>A0ACB9AK76</accession>